<dbReference type="PATRIC" id="fig|135826.4.peg.2839"/>
<reference evidence="4 5" key="1">
    <citation type="submission" date="2015-01" db="EMBL/GenBank/DDBJ databases">
        <title>Genome sequence of Jeotgalibacillus alimentarius.</title>
        <authorList>
            <person name="Goh K.M."/>
            <person name="Chan K.-G."/>
            <person name="Yaakop A.S."/>
            <person name="Ee R."/>
            <person name="Gan H.M."/>
            <person name="Chan C.S."/>
        </authorList>
    </citation>
    <scope>NUCLEOTIDE SEQUENCE [LARGE SCALE GENOMIC DNA]</scope>
    <source>
        <strain evidence="4 5">YKJ-13</strain>
    </source>
</reference>
<name>A0A0C2RV17_9BACL</name>
<evidence type="ECO:0008006" key="6">
    <source>
        <dbReference type="Google" id="ProtNLM"/>
    </source>
</evidence>
<evidence type="ECO:0000256" key="1">
    <source>
        <dbReference type="SAM" id="MobiDB-lite"/>
    </source>
</evidence>
<keyword evidence="5" id="KW-1185">Reference proteome</keyword>
<proteinExistence type="predicted"/>
<evidence type="ECO:0000259" key="2">
    <source>
        <dbReference type="Pfam" id="PF06048"/>
    </source>
</evidence>
<dbReference type="InterPro" id="IPR009270">
    <property type="entry name" value="DUF927"/>
</dbReference>
<dbReference type="Proteomes" id="UP000031950">
    <property type="component" value="Unassembled WGS sequence"/>
</dbReference>
<comment type="caution">
    <text evidence="4">The sequence shown here is derived from an EMBL/GenBank/DDBJ whole genome shotgun (WGS) entry which is preliminary data.</text>
</comment>
<accession>A0A0C2RV17</accession>
<dbReference type="STRING" id="135826.KP77_28560"/>
<evidence type="ECO:0000259" key="3">
    <source>
        <dbReference type="Pfam" id="PF18662"/>
    </source>
</evidence>
<dbReference type="EMBL" id="JXRQ01000026">
    <property type="protein sequence ID" value="KIL45564.1"/>
    <property type="molecule type" value="Genomic_DNA"/>
</dbReference>
<sequence>MSEKKEEKFGRYTLKNGKLYYKNSDPEEGEKDAPKEEVISRHVKIKEITQDLHSKEVELVLEYVYKGQMMELLISRRQLELTEFKKLVSKGVDASFHNAARVNRFLNFQESSAPFYNKHSKMGWWVKEDQLIYQHHQLHGSKSLQSIYSGPFNIEPTGSLEGWKSIIKKEVIGHAPLELALMLGFSAPVVGYLQKFIDTDSLLFHLSGESSTGKTTAARLAVSAFGKPSDKKNGLIRSFNSTANALYRQLINNTGVPFVLDEASSDTRRNFTDFIYKLAAGNDKMRLTKEAELREIDSWETSFIFTAEHSLLEKSNQNTGLMMRLFEFKDIEWTKNAKNADRLKVGLNEHYGHAGVTFVQHMLTLDENDVIDRWQKLKQLCLEKMQETDAFSSRVSDKFAVVMLAGEIAEKALGLKFDHDGVLDMLIAQDQEMANQRDITERALKYIVNQLYVNKKKFKTALFEFEERECWGAIEYKNGNTEVYIVSSILQNLLKDGDFSDPNLIVKKWKEKGVVKGAKDKNVIKKSIPEVDDQYKQKDNRAQFYCLVLDNKVFEENPKPSPPIRENNRRKPSKRVTITQTDQELRGSIDWGEKGETL</sequence>
<dbReference type="AlphaFoldDB" id="A0A0C2RV17"/>
<feature type="region of interest" description="Disordered" evidence="1">
    <location>
        <begin position="556"/>
        <end position="598"/>
    </location>
</feature>
<dbReference type="InterPro" id="IPR040538">
    <property type="entry name" value="Cch_HTH"/>
</dbReference>
<feature type="domain" description="DUF927" evidence="2">
    <location>
        <begin position="16"/>
        <end position="295"/>
    </location>
</feature>
<organism evidence="4 5">
    <name type="scientific">Jeotgalibacillus alimentarius</name>
    <dbReference type="NCBI Taxonomy" id="135826"/>
    <lineage>
        <taxon>Bacteria</taxon>
        <taxon>Bacillati</taxon>
        <taxon>Bacillota</taxon>
        <taxon>Bacilli</taxon>
        <taxon>Bacillales</taxon>
        <taxon>Caryophanaceae</taxon>
        <taxon>Jeotgalibacillus</taxon>
    </lineage>
</organism>
<feature type="compositionally biased region" description="Basic and acidic residues" evidence="1">
    <location>
        <begin position="583"/>
        <end position="598"/>
    </location>
</feature>
<gene>
    <name evidence="4" type="ORF">KP77_28560</name>
</gene>
<dbReference type="OrthoDB" id="158067at2"/>
<dbReference type="Pfam" id="PF18662">
    <property type="entry name" value="HTH_56"/>
    <property type="match status" value="1"/>
</dbReference>
<feature type="domain" description="Cch helix turn helix" evidence="3">
    <location>
        <begin position="438"/>
        <end position="551"/>
    </location>
</feature>
<evidence type="ECO:0000313" key="5">
    <source>
        <dbReference type="Proteomes" id="UP000031950"/>
    </source>
</evidence>
<protein>
    <recommendedName>
        <fullName evidence="6">DUF927 domain-containing protein</fullName>
    </recommendedName>
</protein>
<dbReference type="Pfam" id="PF06048">
    <property type="entry name" value="DUF927"/>
    <property type="match status" value="1"/>
</dbReference>
<dbReference type="RefSeq" id="WP_041123392.1">
    <property type="nucleotide sequence ID" value="NZ_JXRQ01000026.1"/>
</dbReference>
<evidence type="ECO:0000313" key="4">
    <source>
        <dbReference type="EMBL" id="KIL45564.1"/>
    </source>
</evidence>